<keyword evidence="2" id="KW-1185">Reference proteome</keyword>
<organism evidence="1 2">
    <name type="scientific">Camellia lanceoleosa</name>
    <dbReference type="NCBI Taxonomy" id="1840588"/>
    <lineage>
        <taxon>Eukaryota</taxon>
        <taxon>Viridiplantae</taxon>
        <taxon>Streptophyta</taxon>
        <taxon>Embryophyta</taxon>
        <taxon>Tracheophyta</taxon>
        <taxon>Spermatophyta</taxon>
        <taxon>Magnoliopsida</taxon>
        <taxon>eudicotyledons</taxon>
        <taxon>Gunneridae</taxon>
        <taxon>Pentapetalae</taxon>
        <taxon>asterids</taxon>
        <taxon>Ericales</taxon>
        <taxon>Theaceae</taxon>
        <taxon>Camellia</taxon>
    </lineage>
</organism>
<name>A0ACC0F0T2_9ERIC</name>
<sequence length="81" mass="9182">MAMARPSMVFKFYMTFNAKDLADGGNIKTYQALVLMGLDCEMSILSFRLKPSRDEQEGGLGSHEKEWFWKDQLCHGDCVGV</sequence>
<proteinExistence type="predicted"/>
<protein>
    <submittedName>
        <fullName evidence="1">Uncharacterized protein</fullName>
    </submittedName>
</protein>
<comment type="caution">
    <text evidence="1">The sequence shown here is derived from an EMBL/GenBank/DDBJ whole genome shotgun (WGS) entry which is preliminary data.</text>
</comment>
<evidence type="ECO:0000313" key="1">
    <source>
        <dbReference type="EMBL" id="KAI7982254.1"/>
    </source>
</evidence>
<accession>A0ACC0F0T2</accession>
<dbReference type="EMBL" id="CM045768">
    <property type="protein sequence ID" value="KAI7982254.1"/>
    <property type="molecule type" value="Genomic_DNA"/>
</dbReference>
<gene>
    <name evidence="1" type="ORF">LOK49_LG15G00046</name>
</gene>
<evidence type="ECO:0000313" key="2">
    <source>
        <dbReference type="Proteomes" id="UP001060215"/>
    </source>
</evidence>
<dbReference type="Proteomes" id="UP001060215">
    <property type="component" value="Chromosome 11"/>
</dbReference>
<reference evidence="1 2" key="1">
    <citation type="journal article" date="2022" name="Plant J.">
        <title>Chromosome-level genome of Camellia lanceoleosa provides a valuable resource for understanding genome evolution and self-incompatibility.</title>
        <authorList>
            <person name="Gong W."/>
            <person name="Xiao S."/>
            <person name="Wang L."/>
            <person name="Liao Z."/>
            <person name="Chang Y."/>
            <person name="Mo W."/>
            <person name="Hu G."/>
            <person name="Li W."/>
            <person name="Zhao G."/>
            <person name="Zhu H."/>
            <person name="Hu X."/>
            <person name="Ji K."/>
            <person name="Xiang X."/>
            <person name="Song Q."/>
            <person name="Yuan D."/>
            <person name="Jin S."/>
            <person name="Zhang L."/>
        </authorList>
    </citation>
    <scope>NUCLEOTIDE SEQUENCE [LARGE SCALE GENOMIC DNA]</scope>
    <source>
        <strain evidence="1">SQ_2022a</strain>
    </source>
</reference>